<dbReference type="AlphaFoldDB" id="A0A5P1EN27"/>
<reference evidence="3" key="1">
    <citation type="journal article" date="2017" name="Nat. Commun.">
        <title>The asparagus genome sheds light on the origin and evolution of a young Y chromosome.</title>
        <authorList>
            <person name="Harkess A."/>
            <person name="Zhou J."/>
            <person name="Xu C."/>
            <person name="Bowers J.E."/>
            <person name="Van der Hulst R."/>
            <person name="Ayyampalayam S."/>
            <person name="Mercati F."/>
            <person name="Riccardi P."/>
            <person name="McKain M.R."/>
            <person name="Kakrana A."/>
            <person name="Tang H."/>
            <person name="Ray J."/>
            <person name="Groenendijk J."/>
            <person name="Arikit S."/>
            <person name="Mathioni S.M."/>
            <person name="Nakano M."/>
            <person name="Shan H."/>
            <person name="Telgmann-Rauber A."/>
            <person name="Kanno A."/>
            <person name="Yue Z."/>
            <person name="Chen H."/>
            <person name="Li W."/>
            <person name="Chen Y."/>
            <person name="Xu X."/>
            <person name="Zhang Y."/>
            <person name="Luo S."/>
            <person name="Chen H."/>
            <person name="Gao J."/>
            <person name="Mao Z."/>
            <person name="Pires J.C."/>
            <person name="Luo M."/>
            <person name="Kudrna D."/>
            <person name="Wing R.A."/>
            <person name="Meyers B.C."/>
            <person name="Yi K."/>
            <person name="Kong H."/>
            <person name="Lavrijsen P."/>
            <person name="Sunseri F."/>
            <person name="Falavigna A."/>
            <person name="Ye Y."/>
            <person name="Leebens-Mack J.H."/>
            <person name="Chen G."/>
        </authorList>
    </citation>
    <scope>NUCLEOTIDE SEQUENCE [LARGE SCALE GENOMIC DNA]</scope>
    <source>
        <strain evidence="3">cv. DH0086</strain>
    </source>
</reference>
<dbReference type="EMBL" id="CM007386">
    <property type="protein sequence ID" value="ONK65961.1"/>
    <property type="molecule type" value="Genomic_DNA"/>
</dbReference>
<feature type="region of interest" description="Disordered" evidence="1">
    <location>
        <begin position="1"/>
        <end position="120"/>
    </location>
</feature>
<dbReference type="Proteomes" id="UP000243459">
    <property type="component" value="Chromosome 6"/>
</dbReference>
<feature type="compositionally biased region" description="Polar residues" evidence="1">
    <location>
        <begin position="1"/>
        <end position="16"/>
    </location>
</feature>
<feature type="compositionally biased region" description="Basic and acidic residues" evidence="1">
    <location>
        <begin position="64"/>
        <end position="75"/>
    </location>
</feature>
<dbReference type="PANTHER" id="PTHR36386:SF1">
    <property type="entry name" value="OS06G0683900 PROTEIN"/>
    <property type="match status" value="1"/>
</dbReference>
<gene>
    <name evidence="2" type="ORF">A4U43_C06F2760</name>
</gene>
<dbReference type="Gramene" id="ONK65961">
    <property type="protein sequence ID" value="ONK65961"/>
    <property type="gene ID" value="A4U43_C06F2760"/>
</dbReference>
<accession>A0A5P1EN27</accession>
<dbReference type="PANTHER" id="PTHR36386">
    <property type="entry name" value="OS06G0683900 PROTEIN"/>
    <property type="match status" value="1"/>
</dbReference>
<name>A0A5P1EN27_ASPOF</name>
<sequence length="177" mass="19244">MEIYQNATPLRSQQKPSSKKLEGIREEKAKDSAWRRGMSLGPSEILRQGSRAGGARSTSPKPRKPMDSRVFDPRKGISTVGAKKPARLGQGSASGIKPKTLFEEKKRPFRSAKRQPAVGATKCRGAARIRTLRAVVESPRNSGCAKRVADLVGRKSCFAEEEGGSSLSFEDAEDSEN</sequence>
<evidence type="ECO:0000313" key="2">
    <source>
        <dbReference type="EMBL" id="ONK65961.1"/>
    </source>
</evidence>
<evidence type="ECO:0000256" key="1">
    <source>
        <dbReference type="SAM" id="MobiDB-lite"/>
    </source>
</evidence>
<evidence type="ECO:0000313" key="3">
    <source>
        <dbReference type="Proteomes" id="UP000243459"/>
    </source>
</evidence>
<protein>
    <submittedName>
        <fullName evidence="2">Uncharacterized protein</fullName>
    </submittedName>
</protein>
<proteinExistence type="predicted"/>
<organism evidence="2 3">
    <name type="scientific">Asparagus officinalis</name>
    <name type="common">Garden asparagus</name>
    <dbReference type="NCBI Taxonomy" id="4686"/>
    <lineage>
        <taxon>Eukaryota</taxon>
        <taxon>Viridiplantae</taxon>
        <taxon>Streptophyta</taxon>
        <taxon>Embryophyta</taxon>
        <taxon>Tracheophyta</taxon>
        <taxon>Spermatophyta</taxon>
        <taxon>Magnoliopsida</taxon>
        <taxon>Liliopsida</taxon>
        <taxon>Asparagales</taxon>
        <taxon>Asparagaceae</taxon>
        <taxon>Asparagoideae</taxon>
        <taxon>Asparagus</taxon>
    </lineage>
</organism>
<feature type="compositionally biased region" description="Basic and acidic residues" evidence="1">
    <location>
        <begin position="19"/>
        <end position="34"/>
    </location>
</feature>
<keyword evidence="3" id="KW-1185">Reference proteome</keyword>